<dbReference type="Proteomes" id="UP000325141">
    <property type="component" value="Unassembled WGS sequence"/>
</dbReference>
<evidence type="ECO:0000313" key="2">
    <source>
        <dbReference type="EMBL" id="KAA5531738.1"/>
    </source>
</evidence>
<accession>A0A5M6C9B0</accession>
<dbReference type="Pfam" id="PF20335">
    <property type="entry name" value="DUF6630"/>
    <property type="match status" value="1"/>
</dbReference>
<name>A0A5M6C9B0_9FLAO</name>
<gene>
    <name evidence="2" type="ORF">F0460_15215</name>
</gene>
<evidence type="ECO:0000313" key="3">
    <source>
        <dbReference type="Proteomes" id="UP000325141"/>
    </source>
</evidence>
<keyword evidence="3" id="KW-1185">Reference proteome</keyword>
<evidence type="ECO:0000259" key="1">
    <source>
        <dbReference type="Pfam" id="PF20335"/>
    </source>
</evidence>
<dbReference type="AlphaFoldDB" id="A0A5M6C9B0"/>
<dbReference type="EMBL" id="VWSG01000017">
    <property type="protein sequence ID" value="KAA5531738.1"/>
    <property type="molecule type" value="Genomic_DNA"/>
</dbReference>
<dbReference type="InterPro" id="IPR046582">
    <property type="entry name" value="DUF6630"/>
</dbReference>
<organism evidence="2 3">
    <name type="scientific">Paenimyroides baculatum</name>
    <dbReference type="NCBI Taxonomy" id="2608000"/>
    <lineage>
        <taxon>Bacteria</taxon>
        <taxon>Pseudomonadati</taxon>
        <taxon>Bacteroidota</taxon>
        <taxon>Flavobacteriia</taxon>
        <taxon>Flavobacteriales</taxon>
        <taxon>Flavobacteriaceae</taxon>
        <taxon>Paenimyroides</taxon>
    </lineage>
</organism>
<sequence>MGFFSKFFGQKAIDKNEPVPLNTPTDLQRYQEITEVVVVSDALKNELKQKLKQAFENPKSFYDSDNEFILSERGLTFPANANLTAKFVLVDTLIDNDQMAEVDWKEDEEEIRFAINRILNAKDYGFVLTDECKYDDNETFEILELIDTQELKPKGFSLEILDIDSDSYVFTIVTLESHEEVSKMFNHIK</sequence>
<feature type="domain" description="DUF6630" evidence="1">
    <location>
        <begin position="45"/>
        <end position="184"/>
    </location>
</feature>
<comment type="caution">
    <text evidence="2">The sequence shown here is derived from an EMBL/GenBank/DDBJ whole genome shotgun (WGS) entry which is preliminary data.</text>
</comment>
<proteinExistence type="predicted"/>
<protein>
    <recommendedName>
        <fullName evidence="1">DUF6630 domain-containing protein</fullName>
    </recommendedName>
</protein>
<reference evidence="2 3" key="1">
    <citation type="submission" date="2019-09" db="EMBL/GenBank/DDBJ databases">
        <title>Genome sequence and assembly of Flavobacterium sp.</title>
        <authorList>
            <person name="Chhetri G."/>
        </authorList>
    </citation>
    <scope>NUCLEOTIDE SEQUENCE [LARGE SCALE GENOMIC DNA]</scope>
    <source>
        <strain evidence="2 3">SNL9</strain>
    </source>
</reference>
<dbReference type="RefSeq" id="WP_150014771.1">
    <property type="nucleotide sequence ID" value="NZ_VWSG01000017.1"/>
</dbReference>